<protein>
    <submittedName>
        <fullName evidence="1">Uncharacterized protein</fullName>
    </submittedName>
</protein>
<dbReference type="RefSeq" id="WP_239123586.1">
    <property type="nucleotide sequence ID" value="NZ_BONY01000009.1"/>
</dbReference>
<evidence type="ECO:0000313" key="1">
    <source>
        <dbReference type="EMBL" id="GIH03726.1"/>
    </source>
</evidence>
<keyword evidence="2" id="KW-1185">Reference proteome</keyword>
<evidence type="ECO:0000313" key="2">
    <source>
        <dbReference type="Proteomes" id="UP000612899"/>
    </source>
</evidence>
<sequence length="321" mass="32971">MLIASVTVCGAAPARATSFTPDRADLAASWLARQMTDGQRFEDEFGGVVFPNQSLTVDAVFAFATAKTAGDYGARAMAWLARPEILSGYAGDGTFTSYAGTTAKLALAAQVRGIDPASFGGVDLIGRLRELQQPSGRFSDRSPFGEFSNIFTQSFALLALDRTAAGAPPAASSFLVAARCADGGYPLLFGQPTCVSEVDTTAMAVQALIAVGRHSDAAVSLRWLVSVQHADGGFGNYSGVGNATSTGLAGQALRAGGRIGAAIKARSFLIGLQGGRAADPGWRGAIPNTAGFFDPFTTARATALAILGLAGFGFPYLTAHG</sequence>
<dbReference type="Gene3D" id="1.50.10.20">
    <property type="match status" value="1"/>
</dbReference>
<reference evidence="1" key="1">
    <citation type="submission" date="2021-01" db="EMBL/GenBank/DDBJ databases">
        <title>Whole genome shotgun sequence of Rhizocola hellebori NBRC 109834.</title>
        <authorList>
            <person name="Komaki H."/>
            <person name="Tamura T."/>
        </authorList>
    </citation>
    <scope>NUCLEOTIDE SEQUENCE</scope>
    <source>
        <strain evidence="1">NBRC 109834</strain>
    </source>
</reference>
<organism evidence="1 2">
    <name type="scientific">Rhizocola hellebori</name>
    <dbReference type="NCBI Taxonomy" id="1392758"/>
    <lineage>
        <taxon>Bacteria</taxon>
        <taxon>Bacillati</taxon>
        <taxon>Actinomycetota</taxon>
        <taxon>Actinomycetes</taxon>
        <taxon>Micromonosporales</taxon>
        <taxon>Micromonosporaceae</taxon>
        <taxon>Rhizocola</taxon>
    </lineage>
</organism>
<comment type="caution">
    <text evidence="1">The sequence shown here is derived from an EMBL/GenBank/DDBJ whole genome shotgun (WGS) entry which is preliminary data.</text>
</comment>
<dbReference type="EMBL" id="BONY01000009">
    <property type="protein sequence ID" value="GIH03726.1"/>
    <property type="molecule type" value="Genomic_DNA"/>
</dbReference>
<dbReference type="Proteomes" id="UP000612899">
    <property type="component" value="Unassembled WGS sequence"/>
</dbReference>
<gene>
    <name evidence="1" type="ORF">Rhe02_17930</name>
</gene>
<name>A0A8J3Q5J1_9ACTN</name>
<dbReference type="InterPro" id="IPR008930">
    <property type="entry name" value="Terpenoid_cyclase/PrenylTrfase"/>
</dbReference>
<dbReference type="SUPFAM" id="SSF48239">
    <property type="entry name" value="Terpenoid cyclases/Protein prenyltransferases"/>
    <property type="match status" value="1"/>
</dbReference>
<proteinExistence type="predicted"/>
<dbReference type="AlphaFoldDB" id="A0A8J3Q5J1"/>
<accession>A0A8J3Q5J1</accession>